<name>A0A382RHR8_9ZZZZ</name>
<accession>A0A382RHR8</accession>
<dbReference type="EMBL" id="UINC01121391">
    <property type="protein sequence ID" value="SVC96518.1"/>
    <property type="molecule type" value="Genomic_DNA"/>
</dbReference>
<evidence type="ECO:0000313" key="1">
    <source>
        <dbReference type="EMBL" id="SVC96518.1"/>
    </source>
</evidence>
<sequence>MNSFRIALPAASVGRSRLPTITSALKSSDMSALMSEAAVLGRWKDLVLRCGRRPGWRPARGEVVGWYSLAGAVGIHQIYFPVAAPVGTKRGLSAIERPGR</sequence>
<dbReference type="AlphaFoldDB" id="A0A382RHR8"/>
<reference evidence="1" key="1">
    <citation type="submission" date="2018-05" db="EMBL/GenBank/DDBJ databases">
        <authorList>
            <person name="Lanie J.A."/>
            <person name="Ng W.-L."/>
            <person name="Kazmierczak K.M."/>
            <person name="Andrzejewski T.M."/>
            <person name="Davidsen T.M."/>
            <person name="Wayne K.J."/>
            <person name="Tettelin H."/>
            <person name="Glass J.I."/>
            <person name="Rusch D."/>
            <person name="Podicherti R."/>
            <person name="Tsui H.-C.T."/>
            <person name="Winkler M.E."/>
        </authorList>
    </citation>
    <scope>NUCLEOTIDE SEQUENCE</scope>
</reference>
<gene>
    <name evidence="1" type="ORF">METZ01_LOCUS349372</name>
</gene>
<protein>
    <submittedName>
        <fullName evidence="1">Uncharacterized protein</fullName>
    </submittedName>
</protein>
<organism evidence="1">
    <name type="scientific">marine metagenome</name>
    <dbReference type="NCBI Taxonomy" id="408172"/>
    <lineage>
        <taxon>unclassified sequences</taxon>
        <taxon>metagenomes</taxon>
        <taxon>ecological metagenomes</taxon>
    </lineage>
</organism>
<proteinExistence type="predicted"/>